<gene>
    <name evidence="2" type="ORF">P154DRAFT_151944</name>
</gene>
<dbReference type="EMBL" id="ML977579">
    <property type="protein sequence ID" value="KAF2002164.1"/>
    <property type="molecule type" value="Genomic_DNA"/>
</dbReference>
<dbReference type="AlphaFoldDB" id="A0A6A5WMQ2"/>
<reference evidence="2" key="1">
    <citation type="journal article" date="2020" name="Stud. Mycol.">
        <title>101 Dothideomycetes genomes: a test case for predicting lifestyles and emergence of pathogens.</title>
        <authorList>
            <person name="Haridas S."/>
            <person name="Albert R."/>
            <person name="Binder M."/>
            <person name="Bloem J."/>
            <person name="Labutti K."/>
            <person name="Salamov A."/>
            <person name="Andreopoulos B."/>
            <person name="Baker S."/>
            <person name="Barry K."/>
            <person name="Bills G."/>
            <person name="Bluhm B."/>
            <person name="Cannon C."/>
            <person name="Castanera R."/>
            <person name="Culley D."/>
            <person name="Daum C."/>
            <person name="Ezra D."/>
            <person name="Gonzalez J."/>
            <person name="Henrissat B."/>
            <person name="Kuo A."/>
            <person name="Liang C."/>
            <person name="Lipzen A."/>
            <person name="Lutzoni F."/>
            <person name="Magnuson J."/>
            <person name="Mondo S."/>
            <person name="Nolan M."/>
            <person name="Ohm R."/>
            <person name="Pangilinan J."/>
            <person name="Park H.-J."/>
            <person name="Ramirez L."/>
            <person name="Alfaro M."/>
            <person name="Sun H."/>
            <person name="Tritt A."/>
            <person name="Yoshinaga Y."/>
            <person name="Zwiers L.-H."/>
            <person name="Turgeon B."/>
            <person name="Goodwin S."/>
            <person name="Spatafora J."/>
            <person name="Crous P."/>
            <person name="Grigoriev I."/>
        </authorList>
    </citation>
    <scope>NUCLEOTIDE SEQUENCE</scope>
    <source>
        <strain evidence="2">CBS 123094</strain>
    </source>
</reference>
<evidence type="ECO:0000256" key="1">
    <source>
        <dbReference type="SAM" id="MobiDB-lite"/>
    </source>
</evidence>
<dbReference type="Proteomes" id="UP000799779">
    <property type="component" value="Unassembled WGS sequence"/>
</dbReference>
<name>A0A6A5WMQ2_9PLEO</name>
<organism evidence="2 3">
    <name type="scientific">Amniculicola lignicola CBS 123094</name>
    <dbReference type="NCBI Taxonomy" id="1392246"/>
    <lineage>
        <taxon>Eukaryota</taxon>
        <taxon>Fungi</taxon>
        <taxon>Dikarya</taxon>
        <taxon>Ascomycota</taxon>
        <taxon>Pezizomycotina</taxon>
        <taxon>Dothideomycetes</taxon>
        <taxon>Pleosporomycetidae</taxon>
        <taxon>Pleosporales</taxon>
        <taxon>Amniculicolaceae</taxon>
        <taxon>Amniculicola</taxon>
    </lineage>
</organism>
<keyword evidence="3" id="KW-1185">Reference proteome</keyword>
<evidence type="ECO:0000313" key="2">
    <source>
        <dbReference type="EMBL" id="KAF2002164.1"/>
    </source>
</evidence>
<feature type="region of interest" description="Disordered" evidence="1">
    <location>
        <begin position="1"/>
        <end position="55"/>
    </location>
</feature>
<evidence type="ECO:0000313" key="3">
    <source>
        <dbReference type="Proteomes" id="UP000799779"/>
    </source>
</evidence>
<proteinExistence type="predicted"/>
<accession>A0A6A5WMQ2</accession>
<sequence>MIHSASQFLPEAHTPTDNQNAPCGSVRPEMTSFYPPYVPQPSTHHSPPLTDHQLAGASTYQPCAPRIPLSCTASLVYAPA</sequence>
<protein>
    <submittedName>
        <fullName evidence="2">Uncharacterized protein</fullName>
    </submittedName>
</protein>